<evidence type="ECO:0000256" key="1">
    <source>
        <dbReference type="SAM" id="MobiDB-lite"/>
    </source>
</evidence>
<proteinExistence type="predicted"/>
<dbReference type="Proteomes" id="UP000236754">
    <property type="component" value="Unassembled WGS sequence"/>
</dbReference>
<accession>A0A1H5YPG6</accession>
<dbReference type="RefSeq" id="WP_103885395.1">
    <property type="nucleotide sequence ID" value="NZ_FNVU01000004.1"/>
</dbReference>
<evidence type="ECO:0000313" key="3">
    <source>
        <dbReference type="Proteomes" id="UP000236754"/>
    </source>
</evidence>
<gene>
    <name evidence="2" type="ORF">SAMN05216223_10484</name>
</gene>
<sequence>MGNGDAQAETPAQKKARADDLRDCARRAQTMAKALGSLLDTTVTQAAANPPIWAGPYAQTTTKTLAERRSSLHTMADDLLRDAARWQTEAGRLEDEAAKAGAKKTAGGHG</sequence>
<organism evidence="2 3">
    <name type="scientific">Actinacidiphila yanglinensis</name>
    <dbReference type="NCBI Taxonomy" id="310779"/>
    <lineage>
        <taxon>Bacteria</taxon>
        <taxon>Bacillati</taxon>
        <taxon>Actinomycetota</taxon>
        <taxon>Actinomycetes</taxon>
        <taxon>Kitasatosporales</taxon>
        <taxon>Streptomycetaceae</taxon>
        <taxon>Actinacidiphila</taxon>
    </lineage>
</organism>
<evidence type="ECO:0000313" key="2">
    <source>
        <dbReference type="EMBL" id="SEG26003.1"/>
    </source>
</evidence>
<protein>
    <recommendedName>
        <fullName evidence="4">Excreted virulence factor EspC, type VII ESX diderm</fullName>
    </recommendedName>
</protein>
<evidence type="ECO:0008006" key="4">
    <source>
        <dbReference type="Google" id="ProtNLM"/>
    </source>
</evidence>
<dbReference type="OrthoDB" id="4262106at2"/>
<dbReference type="EMBL" id="FNVU01000004">
    <property type="protein sequence ID" value="SEG26003.1"/>
    <property type="molecule type" value="Genomic_DNA"/>
</dbReference>
<keyword evidence="3" id="KW-1185">Reference proteome</keyword>
<name>A0A1H5YPG6_9ACTN</name>
<dbReference type="AlphaFoldDB" id="A0A1H5YPG6"/>
<feature type="region of interest" description="Disordered" evidence="1">
    <location>
        <begin position="1"/>
        <end position="21"/>
    </location>
</feature>
<reference evidence="2 3" key="1">
    <citation type="submission" date="2016-10" db="EMBL/GenBank/DDBJ databases">
        <authorList>
            <person name="de Groot N.N."/>
        </authorList>
    </citation>
    <scope>NUCLEOTIDE SEQUENCE [LARGE SCALE GENOMIC DNA]</scope>
    <source>
        <strain evidence="2 3">CGMCC 4.2023</strain>
    </source>
</reference>